<keyword evidence="1" id="KW-0812">Transmembrane</keyword>
<organism evidence="2 3">
    <name type="scientific">Candidatus Woykebacteria bacterium RIFCSPHIGHO2_02_FULL_43_16b</name>
    <dbReference type="NCBI Taxonomy" id="1802601"/>
    <lineage>
        <taxon>Bacteria</taxon>
        <taxon>Candidatus Woykeibacteriota</taxon>
    </lineage>
</organism>
<dbReference type="Pfam" id="PF12836">
    <property type="entry name" value="HHH_3"/>
    <property type="match status" value="1"/>
</dbReference>
<feature type="transmembrane region" description="Helical" evidence="1">
    <location>
        <begin position="12"/>
        <end position="30"/>
    </location>
</feature>
<name>A0A1G1WRM5_9BACT</name>
<dbReference type="Gene3D" id="1.10.150.320">
    <property type="entry name" value="Photosystem II 12 kDa extrinsic protein"/>
    <property type="match status" value="1"/>
</dbReference>
<evidence type="ECO:0000313" key="2">
    <source>
        <dbReference type="EMBL" id="OGY29827.1"/>
    </source>
</evidence>
<proteinExistence type="predicted"/>
<evidence type="ECO:0000256" key="1">
    <source>
        <dbReference type="SAM" id="Phobius"/>
    </source>
</evidence>
<evidence type="ECO:0000313" key="3">
    <source>
        <dbReference type="Proteomes" id="UP000177821"/>
    </source>
</evidence>
<dbReference type="EMBL" id="MHCX01000013">
    <property type="protein sequence ID" value="OGY29827.1"/>
    <property type="molecule type" value="Genomic_DNA"/>
</dbReference>
<dbReference type="AlphaFoldDB" id="A0A1G1WRM5"/>
<comment type="caution">
    <text evidence="2">The sequence shown here is derived from an EMBL/GenBank/DDBJ whole genome shotgun (WGS) entry which is preliminary data.</text>
</comment>
<keyword evidence="1" id="KW-1133">Transmembrane helix</keyword>
<reference evidence="2 3" key="1">
    <citation type="journal article" date="2016" name="Nat. Commun.">
        <title>Thousands of microbial genomes shed light on interconnected biogeochemical processes in an aquifer system.</title>
        <authorList>
            <person name="Anantharaman K."/>
            <person name="Brown C.T."/>
            <person name="Hug L.A."/>
            <person name="Sharon I."/>
            <person name="Castelle C.J."/>
            <person name="Probst A.J."/>
            <person name="Thomas B.C."/>
            <person name="Singh A."/>
            <person name="Wilkins M.J."/>
            <person name="Karaoz U."/>
            <person name="Brodie E.L."/>
            <person name="Williams K.H."/>
            <person name="Hubbard S.S."/>
            <person name="Banfield J.F."/>
        </authorList>
    </citation>
    <scope>NUCLEOTIDE SEQUENCE [LARGE SCALE GENOMIC DNA]</scope>
</reference>
<dbReference type="SUPFAM" id="SSF81585">
    <property type="entry name" value="PsbU/PolX domain-like"/>
    <property type="match status" value="1"/>
</dbReference>
<gene>
    <name evidence="2" type="ORF">A3J50_04425</name>
</gene>
<dbReference type="Proteomes" id="UP000177821">
    <property type="component" value="Unassembled WGS sequence"/>
</dbReference>
<accession>A0A1G1WRM5</accession>
<protein>
    <recommendedName>
        <fullName evidence="4">Helix-hairpin-helix DNA-binding motif class 1 domain-containing protein</fullName>
    </recommendedName>
</protein>
<evidence type="ECO:0008006" key="4">
    <source>
        <dbReference type="Google" id="ProtNLM"/>
    </source>
</evidence>
<sequence length="113" mass="12554">MRNLLQKYKVAIFFVLLGLIFISLGLFSNLRPTSSEEIKHSEFSIDNQSFDDIGLINLNTASEAQLISLPGIGEVTAGKIISARPYQSIDELTVRKIVTKKVYDKIQSLVIAP</sequence>
<keyword evidence="1" id="KW-0472">Membrane</keyword>